<reference evidence="1 2" key="1">
    <citation type="submission" date="2013-08" db="EMBL/GenBank/DDBJ databases">
        <authorList>
            <person name="Weinstock G."/>
            <person name="Sodergren E."/>
            <person name="Wylie T."/>
            <person name="Fulton L."/>
            <person name="Fulton R."/>
            <person name="Fronick C."/>
            <person name="O'Laughlin M."/>
            <person name="Godfrey J."/>
            <person name="Miner T."/>
            <person name="Herter B."/>
            <person name="Appelbaum E."/>
            <person name="Cordes M."/>
            <person name="Lek S."/>
            <person name="Wollam A."/>
            <person name="Pepin K.H."/>
            <person name="Palsikar V.B."/>
            <person name="Mitreva M."/>
            <person name="Wilson R.K."/>
        </authorList>
    </citation>
    <scope>NUCLEOTIDE SEQUENCE [LARGE SCALE GENOMIC DNA]</scope>
    <source>
        <strain evidence="1 2">ATCC 12856</strain>
    </source>
</reference>
<dbReference type="PATRIC" id="fig|649747.3.peg.3985"/>
<evidence type="ECO:0000313" key="2">
    <source>
        <dbReference type="Proteomes" id="UP000016511"/>
    </source>
</evidence>
<organism evidence="1 2">
    <name type="scientific">Aneurinibacillus aneurinilyticus ATCC 12856</name>
    <dbReference type="NCBI Taxonomy" id="649747"/>
    <lineage>
        <taxon>Bacteria</taxon>
        <taxon>Bacillati</taxon>
        <taxon>Bacillota</taxon>
        <taxon>Bacilli</taxon>
        <taxon>Bacillales</taxon>
        <taxon>Paenibacillaceae</taxon>
        <taxon>Aneurinibacillus group</taxon>
        <taxon>Aneurinibacillus</taxon>
    </lineage>
</organism>
<comment type="caution">
    <text evidence="1">The sequence shown here is derived from an EMBL/GenBank/DDBJ whole genome shotgun (WGS) entry which is preliminary data.</text>
</comment>
<dbReference type="Proteomes" id="UP000016511">
    <property type="component" value="Unassembled WGS sequence"/>
</dbReference>
<dbReference type="AlphaFoldDB" id="U1WG04"/>
<protein>
    <submittedName>
        <fullName evidence="1">Uncharacterized protein</fullName>
    </submittedName>
</protein>
<dbReference type="HOGENOM" id="CLU_2931040_0_0_9"/>
<keyword evidence="2" id="KW-1185">Reference proteome</keyword>
<sequence>MWLIPAPEKGLFLMKKKMSACWLLVMRNGKNIIERILCSLQENNYVNYEVIRSLLVPGTK</sequence>
<evidence type="ECO:0000313" key="1">
    <source>
        <dbReference type="EMBL" id="ERI07504.1"/>
    </source>
</evidence>
<dbReference type="CDD" id="cd00761">
    <property type="entry name" value="Glyco_tranf_GTA_type"/>
    <property type="match status" value="1"/>
</dbReference>
<gene>
    <name evidence="1" type="ORF">HMPREF0083_04406</name>
</gene>
<proteinExistence type="predicted"/>
<name>U1WG04_ANEAE</name>
<accession>U1WG04</accession>
<dbReference type="EMBL" id="AWSJ01000270">
    <property type="protein sequence ID" value="ERI07504.1"/>
    <property type="molecule type" value="Genomic_DNA"/>
</dbReference>